<feature type="compositionally biased region" description="Acidic residues" evidence="1">
    <location>
        <begin position="30"/>
        <end position="64"/>
    </location>
</feature>
<sequence>MFKRLNRARALRDELEDQVDESEPVTLEAALDEDSASDSDVESDSDEDDDEDDDDEGSEDDVDEDKFTVKQALESPVFLDDEANVRANIFRCVACPLAQLRSEKAIEVHLDSKAHKRRYTRFVQFAEAEKEREGDRVLLLDPRVLVDLLEDERRKEEKAAEAKRKETPRPTAESHVPRAERRKQRRALRNEKRAALQEAYAKRVAEDAPTTVPRPAKRQK</sequence>
<dbReference type="EMBL" id="CP046235">
    <property type="protein sequence ID" value="WFD47475.1"/>
    <property type="molecule type" value="Genomic_DNA"/>
</dbReference>
<proteinExistence type="predicted"/>
<evidence type="ECO:0000256" key="1">
    <source>
        <dbReference type="SAM" id="MobiDB-lite"/>
    </source>
</evidence>
<evidence type="ECO:0008006" key="4">
    <source>
        <dbReference type="Google" id="ProtNLM"/>
    </source>
</evidence>
<gene>
    <name evidence="2" type="ORF">GLX27_002127</name>
</gene>
<evidence type="ECO:0000313" key="2">
    <source>
        <dbReference type="EMBL" id="WFD47475.1"/>
    </source>
</evidence>
<feature type="region of interest" description="Disordered" evidence="1">
    <location>
        <begin position="153"/>
        <end position="220"/>
    </location>
</feature>
<reference evidence="2 3" key="1">
    <citation type="journal article" date="2020" name="Elife">
        <title>Loss of centromere function drives karyotype evolution in closely related Malassezia species.</title>
        <authorList>
            <person name="Sankaranarayanan S.R."/>
            <person name="Ianiri G."/>
            <person name="Coelho M.A."/>
            <person name="Reza M.H."/>
            <person name="Thimmappa B.C."/>
            <person name="Ganguly P."/>
            <person name="Vadnala R.N."/>
            <person name="Sun S."/>
            <person name="Siddharthan R."/>
            <person name="Tellgren-Roth C."/>
            <person name="Dawson T.L."/>
            <person name="Heitman J."/>
            <person name="Sanyal K."/>
        </authorList>
    </citation>
    <scope>NUCLEOTIDE SEQUENCE [LARGE SCALE GENOMIC DNA]</scope>
    <source>
        <strain evidence="2">CBS14141</strain>
    </source>
</reference>
<dbReference type="Proteomes" id="UP000818624">
    <property type="component" value="Chromosome 2"/>
</dbReference>
<name>A0ABY8ERU1_MALFU</name>
<feature type="compositionally biased region" description="Acidic residues" evidence="1">
    <location>
        <begin position="14"/>
        <end position="23"/>
    </location>
</feature>
<feature type="compositionally biased region" description="Basic and acidic residues" evidence="1">
    <location>
        <begin position="188"/>
        <end position="206"/>
    </location>
</feature>
<feature type="compositionally biased region" description="Basic and acidic residues" evidence="1">
    <location>
        <begin position="153"/>
        <end position="168"/>
    </location>
</feature>
<keyword evidence="3" id="KW-1185">Reference proteome</keyword>
<accession>A0ABY8ERU1</accession>
<organism evidence="2 3">
    <name type="scientific">Malassezia furfur</name>
    <name type="common">Pityriasis versicolor infection agent</name>
    <name type="synonym">Pityrosporum furfur</name>
    <dbReference type="NCBI Taxonomy" id="55194"/>
    <lineage>
        <taxon>Eukaryota</taxon>
        <taxon>Fungi</taxon>
        <taxon>Dikarya</taxon>
        <taxon>Basidiomycota</taxon>
        <taxon>Ustilaginomycotina</taxon>
        <taxon>Malasseziomycetes</taxon>
        <taxon>Malasseziales</taxon>
        <taxon>Malasseziaceae</taxon>
        <taxon>Malassezia</taxon>
    </lineage>
</organism>
<feature type="region of interest" description="Disordered" evidence="1">
    <location>
        <begin position="13"/>
        <end position="68"/>
    </location>
</feature>
<protein>
    <recommendedName>
        <fullName evidence="4">U1-type domain-containing protein</fullName>
    </recommendedName>
</protein>
<evidence type="ECO:0000313" key="3">
    <source>
        <dbReference type="Proteomes" id="UP000818624"/>
    </source>
</evidence>